<keyword evidence="2" id="KW-0663">Pyridoxal phosphate</keyword>
<evidence type="ECO:0000313" key="6">
    <source>
        <dbReference type="EMBL" id="CAK9060679.1"/>
    </source>
</evidence>
<feature type="region of interest" description="Disordered" evidence="5">
    <location>
        <begin position="761"/>
        <end position="790"/>
    </location>
</feature>
<sequence>MAHPRIHSPPGSRRRTVDAARIENAMWRSWKADGSGDHSGDHSAKTEKLERVRGSIGDSIDFSQIRYPQETRRCRYDDLPTFPVRPNFAGFENALQPDPYHPSNTPIYQTSTFVQPSSSEFGPYDYTRSGNPTRTALEKHVAMLEHAAAAFAFSSGMAALHTVTRLLKQGDEILVNEDIYGGMHRLLTQDCAHNGVQVTFVDTTNLTAVAKAITPKTKIIHTESPSNPRMKISDLRKLATLAHQHKVLLSVDSTMMPPRDLPTAALGGLVCVRDPELAHRVAFLQNAEGTALAPFECFLFLRGIKTMWLRVNRAQENTVQIAKALAKHPRIKEVFYPGPGGCSSEALRIHNSQSSGCGCIISFTTGSVSFSRRFLDASRLFKTTVSFGSVNSLGEMPCTMSHASIPAEERTLPADLVRLSVGIEDVRDLLQDLQRALDFASSQKPPPEHDGYDSRFEDLPVVPRPPDEEERPRKSLSEWLLSEVRVLAVGSPREPRDSSVLVASLTVGETTGVASARCHIEAIGDRSKSEKQHPRVLKEVLVLTKYKLRPKALTTTYLFCVATTSIWAEHPHAPSLGEPLVTLKSSGLQGVVSWLHSVVRGFASNLEAEKQQWESQAQELRGETRDLRRRLETLEVHPWCVNVRSGDLAEQMRALERRVDLWREEQLLRREMETGDVSKSAAAAPVDASYVEAMKQDLRESFESLLEDKVQTLQLSLQQRLGDTGEELSQLLQVHAASMGERLRICEERIAALAFGALQAPSEAADSEPKEEQRRPGSTGSGASNAGGASLESRVARLERNVKGLAAFASTSDAQRMDDLAMTVKQAQLDSRRCTERIQQLEAHAHQASQPDSQLLQMIKDLEQRIREEMQELKQEVENKISSEEKMDRGILEEVHRDLLSPVAPSSKSLGLGGFDLDFPAKPQTPSTAEVASLHTKMQVMAEQQDDRALHLDQELKKLQQQLFEVQVGTATTATGGDSTAVGDNGSKAASALAGTLAKHEEDDVLEWPWSFWRLEAGRRQRRVDGAWLALHALGEVQSSSEDVSLVPPTFSFRASFDATWRTGAFGRFLAAEPLQIELLTAKSYQQVARFQLRPWAWLEPPCRAHDAARRAVGLRGAHGLLGVVRVEHRLTCGETWMRLRLEAGVAEDPSWFDAEGERLLHLPEKGQIIHVPHEPKDDAEHTLQASVGQVRPILVRPSQDEAGRRVEADSPGDATSLTLALQKAEEAQRRVASLQTEVSRLAEAVEALRAEAKLSDQDREQLRVPEGLDKETLQDVRDDLLGLDTKEEKPENEVPDVADVADAADAELVKPQASSGEKPALEKPTEPAAVRRPAR</sequence>
<organism evidence="6 7">
    <name type="scientific">Durusdinium trenchii</name>
    <dbReference type="NCBI Taxonomy" id="1381693"/>
    <lineage>
        <taxon>Eukaryota</taxon>
        <taxon>Sar</taxon>
        <taxon>Alveolata</taxon>
        <taxon>Dinophyceae</taxon>
        <taxon>Suessiales</taxon>
        <taxon>Symbiodiniaceae</taxon>
        <taxon>Durusdinium</taxon>
    </lineage>
</organism>
<feature type="compositionally biased region" description="Basic and acidic residues" evidence="5">
    <location>
        <begin position="446"/>
        <end position="458"/>
    </location>
</feature>
<evidence type="ECO:0000313" key="7">
    <source>
        <dbReference type="Proteomes" id="UP001642484"/>
    </source>
</evidence>
<dbReference type="Gene3D" id="3.40.640.10">
    <property type="entry name" value="Type I PLP-dependent aspartate aminotransferase-like (Major domain)"/>
    <property type="match status" value="1"/>
</dbReference>
<reference evidence="6 7" key="1">
    <citation type="submission" date="2024-02" db="EMBL/GenBank/DDBJ databases">
        <authorList>
            <person name="Chen Y."/>
            <person name="Shah S."/>
            <person name="Dougan E. K."/>
            <person name="Thang M."/>
            <person name="Chan C."/>
        </authorList>
    </citation>
    <scope>NUCLEOTIDE SEQUENCE [LARGE SCALE GENOMIC DNA]</scope>
</reference>
<feature type="compositionally biased region" description="Low complexity" evidence="5">
    <location>
        <begin position="777"/>
        <end position="790"/>
    </location>
</feature>
<comment type="caution">
    <text evidence="6">The sequence shown here is derived from an EMBL/GenBank/DDBJ whole genome shotgun (WGS) entry which is preliminary data.</text>
</comment>
<evidence type="ECO:0000256" key="3">
    <source>
        <dbReference type="ARBA" id="ARBA00023239"/>
    </source>
</evidence>
<dbReference type="InterPro" id="IPR000277">
    <property type="entry name" value="Cys/Met-Metab_PyrdxlP-dep_enz"/>
</dbReference>
<proteinExistence type="predicted"/>
<feature type="coiled-coil region" evidence="4">
    <location>
        <begin position="603"/>
        <end position="665"/>
    </location>
</feature>
<evidence type="ECO:0000256" key="5">
    <source>
        <dbReference type="SAM" id="MobiDB-lite"/>
    </source>
</evidence>
<feature type="coiled-coil region" evidence="4">
    <location>
        <begin position="824"/>
        <end position="887"/>
    </location>
</feature>
<dbReference type="InterPro" id="IPR015422">
    <property type="entry name" value="PyrdxlP-dep_Trfase_small"/>
</dbReference>
<feature type="coiled-coil region" evidence="4">
    <location>
        <begin position="1218"/>
        <end position="1252"/>
    </location>
</feature>
<keyword evidence="4" id="KW-0175">Coiled coil</keyword>
<feature type="region of interest" description="Disordered" evidence="5">
    <location>
        <begin position="1256"/>
        <end position="1336"/>
    </location>
</feature>
<comment type="cofactor">
    <cofactor evidence="1">
        <name>pyridoxal 5'-phosphate</name>
        <dbReference type="ChEBI" id="CHEBI:597326"/>
    </cofactor>
</comment>
<name>A0ABP0NCX1_9DINO</name>
<accession>A0ABP0NCX1</accession>
<dbReference type="SUPFAM" id="SSF53383">
    <property type="entry name" value="PLP-dependent transferases"/>
    <property type="match status" value="1"/>
</dbReference>
<evidence type="ECO:0000256" key="4">
    <source>
        <dbReference type="SAM" id="Coils"/>
    </source>
</evidence>
<dbReference type="Pfam" id="PF01053">
    <property type="entry name" value="Cys_Met_Meta_PP"/>
    <property type="match status" value="2"/>
</dbReference>
<gene>
    <name evidence="6" type="ORF">CCMP2556_LOCUS29849</name>
</gene>
<evidence type="ECO:0000256" key="1">
    <source>
        <dbReference type="ARBA" id="ARBA00001933"/>
    </source>
</evidence>
<dbReference type="EMBL" id="CAXAMN010021540">
    <property type="protein sequence ID" value="CAK9060679.1"/>
    <property type="molecule type" value="Genomic_DNA"/>
</dbReference>
<keyword evidence="3" id="KW-0456">Lyase</keyword>
<dbReference type="PANTHER" id="PTHR11808">
    <property type="entry name" value="TRANS-SULFURATION ENZYME FAMILY MEMBER"/>
    <property type="match status" value="1"/>
</dbReference>
<dbReference type="Proteomes" id="UP001642484">
    <property type="component" value="Unassembled WGS sequence"/>
</dbReference>
<evidence type="ECO:0000256" key="2">
    <source>
        <dbReference type="ARBA" id="ARBA00022898"/>
    </source>
</evidence>
<dbReference type="InterPro" id="IPR015421">
    <property type="entry name" value="PyrdxlP-dep_Trfase_major"/>
</dbReference>
<feature type="region of interest" description="Disordered" evidence="5">
    <location>
        <begin position="439"/>
        <end position="474"/>
    </location>
</feature>
<evidence type="ECO:0008006" key="8">
    <source>
        <dbReference type="Google" id="ProtNLM"/>
    </source>
</evidence>
<dbReference type="InterPro" id="IPR015424">
    <property type="entry name" value="PyrdxlP-dep_Trfase"/>
</dbReference>
<dbReference type="Gene3D" id="3.90.1150.10">
    <property type="entry name" value="Aspartate Aminotransferase, domain 1"/>
    <property type="match status" value="1"/>
</dbReference>
<protein>
    <recommendedName>
        <fullName evidence="8">Cystathionine gamma-lyase</fullName>
    </recommendedName>
</protein>
<keyword evidence="7" id="KW-1185">Reference proteome</keyword>
<dbReference type="PANTHER" id="PTHR11808:SF50">
    <property type="entry name" value="CYSTATHIONINE BETA-LYASE"/>
    <property type="match status" value="1"/>
</dbReference>
<feature type="compositionally biased region" description="Basic and acidic residues" evidence="5">
    <location>
        <begin position="1256"/>
        <end position="1293"/>
    </location>
</feature>